<reference evidence="1 3" key="1">
    <citation type="submission" date="2017-01" db="EMBL/GenBank/DDBJ databases">
        <authorList>
            <person name="Varghese N."/>
            <person name="Submissions S."/>
        </authorList>
    </citation>
    <scope>NUCLEOTIDE SEQUENCE [LARGE SCALE GENOMIC DNA]</scope>
    <source>
        <strain evidence="1 3">ATCC 27950</strain>
    </source>
</reference>
<dbReference type="Proteomes" id="UP000255231">
    <property type="component" value="Unassembled WGS sequence"/>
</dbReference>
<dbReference type="AlphaFoldDB" id="A0A381F569"/>
<reference evidence="2 4" key="2">
    <citation type="submission" date="2018-06" db="EMBL/GenBank/DDBJ databases">
        <authorList>
            <consortium name="Pathogen Informatics"/>
            <person name="Doyle S."/>
        </authorList>
    </citation>
    <scope>NUCLEOTIDE SEQUENCE [LARGE SCALE GENOMIC DNA]</scope>
    <source>
        <strain evidence="2 4">NCTC13560</strain>
    </source>
</reference>
<dbReference type="Proteomes" id="UP000185725">
    <property type="component" value="Unassembled WGS sequence"/>
</dbReference>
<evidence type="ECO:0000313" key="4">
    <source>
        <dbReference type="Proteomes" id="UP000255231"/>
    </source>
</evidence>
<organism evidence="2 4">
    <name type="scientific">Chryseobacterium indoltheticum</name>
    <dbReference type="NCBI Taxonomy" id="254"/>
    <lineage>
        <taxon>Bacteria</taxon>
        <taxon>Pseudomonadati</taxon>
        <taxon>Bacteroidota</taxon>
        <taxon>Flavobacteriia</taxon>
        <taxon>Flavobacteriales</taxon>
        <taxon>Weeksellaceae</taxon>
        <taxon>Chryseobacterium group</taxon>
        <taxon>Chryseobacterium</taxon>
    </lineage>
</organism>
<name>A0A381F569_9FLAO</name>
<keyword evidence="3" id="KW-1185">Reference proteome</keyword>
<dbReference type="EMBL" id="UFVS01000001">
    <property type="protein sequence ID" value="SUX41613.1"/>
    <property type="molecule type" value="Genomic_DNA"/>
</dbReference>
<proteinExistence type="predicted"/>
<evidence type="ECO:0000313" key="3">
    <source>
        <dbReference type="Proteomes" id="UP000185725"/>
    </source>
</evidence>
<protein>
    <submittedName>
        <fullName evidence="2">Uncharacterized protein</fullName>
    </submittedName>
</protein>
<dbReference type="RefSeq" id="WP_164462486.1">
    <property type="nucleotide sequence ID" value="NZ_CP033929.1"/>
</dbReference>
<sequence length="55" mass="6581">MKQKNYCEINTSTDPKIIGRGELPLPVEIKNKIFFEQRKKHTLNINDYFKDEKIL</sequence>
<gene>
    <name evidence="2" type="ORF">NCTC13560_00413</name>
    <name evidence="1" type="ORF">SAMN05421682_10627</name>
</gene>
<dbReference type="EMBL" id="FTMF01000006">
    <property type="protein sequence ID" value="SIQ53970.1"/>
    <property type="molecule type" value="Genomic_DNA"/>
</dbReference>
<dbReference type="GeneID" id="303675957"/>
<evidence type="ECO:0000313" key="1">
    <source>
        <dbReference type="EMBL" id="SIQ53970.1"/>
    </source>
</evidence>
<accession>A0A381F569</accession>
<evidence type="ECO:0000313" key="2">
    <source>
        <dbReference type="EMBL" id="SUX41613.1"/>
    </source>
</evidence>